<dbReference type="Proteomes" id="UP001052739">
    <property type="component" value="Unassembled WGS sequence"/>
</dbReference>
<evidence type="ECO:0000256" key="2">
    <source>
        <dbReference type="ARBA" id="ARBA00022741"/>
    </source>
</evidence>
<evidence type="ECO:0000313" key="6">
    <source>
        <dbReference type="EMBL" id="GHI26511.1"/>
    </source>
</evidence>
<keyword evidence="3" id="KW-0418">Kinase</keyword>
<feature type="domain" description="Maltokinase N-terminal cap" evidence="5">
    <location>
        <begin position="20"/>
        <end position="107"/>
    </location>
</feature>
<gene>
    <name evidence="6" type="ORF">Shyd_78820</name>
</gene>
<comment type="caution">
    <text evidence="6">The sequence shown here is derived from an EMBL/GenBank/DDBJ whole genome shotgun (WGS) entry which is preliminary data.</text>
</comment>
<sequence length="218" mass="22995">MAQIHHTTMTPTKLELIADWLPTRAWYTGGAAGPRPVRAGGFRLDDPEGEVGVEFMVVADGEGPEAVAHLVPMTYRGKPLDGAEHALIGTSEHGVLGTRWIYDGAHDPVLVRELAALLDGRAVPQRQSVSDAVDETVLVAAVPGLRAVEPAEAVDGTEYTEIRVRTEGDTGALTLRVHRVLRPGDAADGELGGVTAEFTPAGPEGAVARGTYVSVHRA</sequence>
<name>A0ABQ3PNA3_9ACTN</name>
<reference evidence="6" key="1">
    <citation type="submission" date="2024-05" db="EMBL/GenBank/DDBJ databases">
        <title>Whole genome shotgun sequence of Streptomyces hydrogenans NBRC 13475.</title>
        <authorList>
            <person name="Komaki H."/>
            <person name="Tamura T."/>
        </authorList>
    </citation>
    <scope>NUCLEOTIDE SEQUENCE</scope>
    <source>
        <strain evidence="6">NBRC 13475</strain>
    </source>
</reference>
<evidence type="ECO:0000256" key="3">
    <source>
        <dbReference type="ARBA" id="ARBA00022777"/>
    </source>
</evidence>
<evidence type="ECO:0000313" key="7">
    <source>
        <dbReference type="Proteomes" id="UP001052739"/>
    </source>
</evidence>
<evidence type="ECO:0000256" key="1">
    <source>
        <dbReference type="ARBA" id="ARBA00022679"/>
    </source>
</evidence>
<evidence type="ECO:0000259" key="5">
    <source>
        <dbReference type="Pfam" id="PF18085"/>
    </source>
</evidence>
<dbReference type="EMBL" id="BNDW01000102">
    <property type="protein sequence ID" value="GHI26511.1"/>
    <property type="molecule type" value="Genomic_DNA"/>
</dbReference>
<keyword evidence="2" id="KW-0547">Nucleotide-binding</keyword>
<keyword evidence="1" id="KW-0808">Transferase</keyword>
<keyword evidence="4" id="KW-0067">ATP-binding</keyword>
<protein>
    <recommendedName>
        <fullName evidence="5">Maltokinase N-terminal cap domain-containing protein</fullName>
    </recommendedName>
</protein>
<proteinExistence type="predicted"/>
<organism evidence="6 7">
    <name type="scientific">Streptomyces hydrogenans</name>
    <dbReference type="NCBI Taxonomy" id="1873719"/>
    <lineage>
        <taxon>Bacteria</taxon>
        <taxon>Bacillati</taxon>
        <taxon>Actinomycetota</taxon>
        <taxon>Actinomycetes</taxon>
        <taxon>Kitasatosporales</taxon>
        <taxon>Streptomycetaceae</taxon>
        <taxon>Streptomyces</taxon>
    </lineage>
</organism>
<dbReference type="Pfam" id="PF18085">
    <property type="entry name" value="Mak_N_cap"/>
    <property type="match status" value="1"/>
</dbReference>
<accession>A0ABQ3PNA3</accession>
<keyword evidence="7" id="KW-1185">Reference proteome</keyword>
<dbReference type="InterPro" id="IPR040999">
    <property type="entry name" value="Mak_N_cap"/>
</dbReference>
<dbReference type="RefSeq" id="WP_190223110.1">
    <property type="nucleotide sequence ID" value="NZ_BNBS01000026.1"/>
</dbReference>
<evidence type="ECO:0000256" key="4">
    <source>
        <dbReference type="ARBA" id="ARBA00022840"/>
    </source>
</evidence>